<evidence type="ECO:0000256" key="3">
    <source>
        <dbReference type="ARBA" id="ARBA00023242"/>
    </source>
</evidence>
<evidence type="ECO:0000256" key="2">
    <source>
        <dbReference type="ARBA" id="ARBA00022884"/>
    </source>
</evidence>
<keyword evidence="7" id="KW-1185">Reference proteome</keyword>
<dbReference type="GO" id="GO:0003723">
    <property type="term" value="F:RNA binding"/>
    <property type="evidence" value="ECO:0007669"/>
    <property type="project" value="UniProtKB-UniRule"/>
</dbReference>
<dbReference type="SMART" id="SM00360">
    <property type="entry name" value="RRM"/>
    <property type="match status" value="1"/>
</dbReference>
<dbReference type="PANTHER" id="PTHR46754">
    <property type="entry name" value="MKI67 FHA DOMAIN-INTERACTING NUCLEOLAR PHOSPHOPROTEIN"/>
    <property type="match status" value="1"/>
</dbReference>
<proteinExistence type="predicted"/>
<dbReference type="EMBL" id="OU963862">
    <property type="protein sequence ID" value="CAH0752861.1"/>
    <property type="molecule type" value="Genomic_DNA"/>
</dbReference>
<evidence type="ECO:0000259" key="5">
    <source>
        <dbReference type="PROSITE" id="PS50102"/>
    </source>
</evidence>
<name>A0A9P0FY55_BEMTA</name>
<gene>
    <name evidence="6" type="ORF">BEMITA_LOCUS396</name>
</gene>
<evidence type="ECO:0000313" key="6">
    <source>
        <dbReference type="EMBL" id="CAH0752861.1"/>
    </source>
</evidence>
<sequence length="189" mass="22442">MYINSHQSHETLCQESFRRKKETKEVKSPSERGLCYISHIPHGFFEEEIKLYFSQFGKVTHVYIPKNREGKMKGYGYVEFEVDKVAQIAAESMNNYLMFKRLLKVKYIRNGGKKWRYLKNKENSRPIALRNRDQFVKEQNKTKSPSEETRLVKKQRRSLRRLHADLSKLGIDFEFQVDSDVPQLETESA</sequence>
<dbReference type="AlphaFoldDB" id="A0A9P0FY55"/>
<organism evidence="6 7">
    <name type="scientific">Bemisia tabaci</name>
    <name type="common">Sweetpotato whitefly</name>
    <name type="synonym">Aleurodes tabaci</name>
    <dbReference type="NCBI Taxonomy" id="7038"/>
    <lineage>
        <taxon>Eukaryota</taxon>
        <taxon>Metazoa</taxon>
        <taxon>Ecdysozoa</taxon>
        <taxon>Arthropoda</taxon>
        <taxon>Hexapoda</taxon>
        <taxon>Insecta</taxon>
        <taxon>Pterygota</taxon>
        <taxon>Neoptera</taxon>
        <taxon>Paraneoptera</taxon>
        <taxon>Hemiptera</taxon>
        <taxon>Sternorrhyncha</taxon>
        <taxon>Aleyrodoidea</taxon>
        <taxon>Aleyrodidae</taxon>
        <taxon>Aleyrodinae</taxon>
        <taxon>Bemisia</taxon>
    </lineage>
</organism>
<keyword evidence="3" id="KW-0539">Nucleus</keyword>
<accession>A0A9P0FY55</accession>
<dbReference type="InterPro" id="IPR000504">
    <property type="entry name" value="RRM_dom"/>
</dbReference>
<dbReference type="GO" id="GO:0005730">
    <property type="term" value="C:nucleolus"/>
    <property type="evidence" value="ECO:0007669"/>
    <property type="project" value="UniProtKB-SubCell"/>
</dbReference>
<dbReference type="Proteomes" id="UP001152759">
    <property type="component" value="Chromosome 1"/>
</dbReference>
<dbReference type="Gene3D" id="3.30.70.330">
    <property type="match status" value="1"/>
</dbReference>
<reference evidence="6" key="1">
    <citation type="submission" date="2021-12" db="EMBL/GenBank/DDBJ databases">
        <authorList>
            <person name="King R."/>
        </authorList>
    </citation>
    <scope>NUCLEOTIDE SEQUENCE</scope>
</reference>
<dbReference type="Pfam" id="PF00076">
    <property type="entry name" value="RRM_1"/>
    <property type="match status" value="1"/>
</dbReference>
<evidence type="ECO:0000256" key="1">
    <source>
        <dbReference type="ARBA" id="ARBA00004604"/>
    </source>
</evidence>
<keyword evidence="2 4" id="KW-0694">RNA-binding</keyword>
<evidence type="ECO:0000256" key="4">
    <source>
        <dbReference type="PROSITE-ProRule" id="PRU00176"/>
    </source>
</evidence>
<feature type="domain" description="RRM" evidence="5">
    <location>
        <begin position="33"/>
        <end position="110"/>
    </location>
</feature>
<dbReference type="InterPro" id="IPR035979">
    <property type="entry name" value="RBD_domain_sf"/>
</dbReference>
<comment type="subcellular location">
    <subcellularLocation>
        <location evidence="1">Nucleus</location>
        <location evidence="1">Nucleolus</location>
    </subcellularLocation>
</comment>
<protein>
    <recommendedName>
        <fullName evidence="5">RRM domain-containing protein</fullName>
    </recommendedName>
</protein>
<dbReference type="CDD" id="cd12307">
    <property type="entry name" value="RRM_NIFK_like"/>
    <property type="match status" value="1"/>
</dbReference>
<dbReference type="SUPFAM" id="SSF54928">
    <property type="entry name" value="RNA-binding domain, RBD"/>
    <property type="match status" value="1"/>
</dbReference>
<dbReference type="InterPro" id="IPR012677">
    <property type="entry name" value="Nucleotide-bd_a/b_plait_sf"/>
</dbReference>
<dbReference type="PROSITE" id="PS50102">
    <property type="entry name" value="RRM"/>
    <property type="match status" value="1"/>
</dbReference>
<evidence type="ECO:0000313" key="7">
    <source>
        <dbReference type="Proteomes" id="UP001152759"/>
    </source>
</evidence>